<sequence length="399" mass="43390">MCCLNSTKNIMVVFLPLMVLSACGGGSTNNDSTVLPVANAGVDQEVLENTIVQLDASASVNSNRTTSNITYSWSLITPLTSTMTAISDPLSMLPSFTPDVGGIYTARLTVTDGSETSLVDEVKVFVLTQLTNDPANDGHPYYNSDGTKIAFHSNRGNVGNFNVWVMDADGSNLTKITSNTANNQRPSWSPDAQQIVFHSDRDGNQNLYTINAAGSGVTILTSNANNDTHPTWNPVTGSMLIAYQSPRTNSQAITDLDIRLKTVAQSGSTPILQPSTNDSHPMWSSDGTKISFGRRVANGPRDIWVMDSDGSNLTQLTNTPNFDEQHSDWSPDDKKITYRRVAVGATSDVWIMNSDGSNKKQLTLSSADDRNPEWHPDGTKIIFRSNRTGNNELFLYPLK</sequence>
<dbReference type="Pfam" id="PF07676">
    <property type="entry name" value="PD40"/>
    <property type="match status" value="4"/>
</dbReference>
<dbReference type="SUPFAM" id="SSF69322">
    <property type="entry name" value="Tricorn protease domain 2"/>
    <property type="match status" value="1"/>
</dbReference>
<dbReference type="SUPFAM" id="SSF49299">
    <property type="entry name" value="PKD domain"/>
    <property type="match status" value="1"/>
</dbReference>
<dbReference type="SUPFAM" id="SSF82171">
    <property type="entry name" value="DPP6 N-terminal domain-like"/>
    <property type="match status" value="1"/>
</dbReference>
<gene>
    <name evidence="2" type="ORF">MNBD_GAMMA22-1443</name>
</gene>
<evidence type="ECO:0000256" key="1">
    <source>
        <dbReference type="ARBA" id="ARBA00009820"/>
    </source>
</evidence>
<dbReference type="Gene3D" id="2.60.40.10">
    <property type="entry name" value="Immunoglobulins"/>
    <property type="match status" value="1"/>
</dbReference>
<dbReference type="InterPro" id="IPR011659">
    <property type="entry name" value="WD40"/>
</dbReference>
<dbReference type="PANTHER" id="PTHR36842">
    <property type="entry name" value="PROTEIN TOLB HOMOLOG"/>
    <property type="match status" value="1"/>
</dbReference>
<dbReference type="Gene3D" id="2.120.10.60">
    <property type="entry name" value="Tricorn protease N-terminal domain"/>
    <property type="match status" value="1"/>
</dbReference>
<dbReference type="AlphaFoldDB" id="A0A3B1AGY2"/>
<dbReference type="CDD" id="cd00146">
    <property type="entry name" value="PKD"/>
    <property type="match status" value="1"/>
</dbReference>
<dbReference type="InterPro" id="IPR035986">
    <property type="entry name" value="PKD_dom_sf"/>
</dbReference>
<protein>
    <submittedName>
        <fullName evidence="2">TolB protein, periplasmic protein involved in the tonb-independent uptake of group A colicins</fullName>
    </submittedName>
</protein>
<dbReference type="EMBL" id="UOFS01000039">
    <property type="protein sequence ID" value="VAW99143.1"/>
    <property type="molecule type" value="Genomic_DNA"/>
</dbReference>
<dbReference type="Pfam" id="PF22352">
    <property type="entry name" value="K319L-like_PKD"/>
    <property type="match status" value="1"/>
</dbReference>
<dbReference type="InterPro" id="IPR011042">
    <property type="entry name" value="6-blade_b-propeller_TolB-like"/>
</dbReference>
<dbReference type="Gene3D" id="2.130.10.10">
    <property type="entry name" value="YVTN repeat-like/Quinoprotein amine dehydrogenase"/>
    <property type="match status" value="1"/>
</dbReference>
<name>A0A3B1AGY2_9ZZZZ</name>
<dbReference type="PANTHER" id="PTHR36842:SF1">
    <property type="entry name" value="PROTEIN TOLB"/>
    <property type="match status" value="1"/>
</dbReference>
<dbReference type="InterPro" id="IPR015943">
    <property type="entry name" value="WD40/YVTN_repeat-like_dom_sf"/>
</dbReference>
<dbReference type="InterPro" id="IPR013783">
    <property type="entry name" value="Ig-like_fold"/>
</dbReference>
<dbReference type="Gene3D" id="2.120.10.30">
    <property type="entry name" value="TolB, C-terminal domain"/>
    <property type="match status" value="1"/>
</dbReference>
<reference evidence="2" key="1">
    <citation type="submission" date="2018-06" db="EMBL/GenBank/DDBJ databases">
        <authorList>
            <person name="Zhirakovskaya E."/>
        </authorList>
    </citation>
    <scope>NUCLEOTIDE SEQUENCE</scope>
</reference>
<proteinExistence type="inferred from homology"/>
<evidence type="ECO:0000313" key="2">
    <source>
        <dbReference type="EMBL" id="VAW99143.1"/>
    </source>
</evidence>
<accession>A0A3B1AGY2</accession>
<comment type="similarity">
    <text evidence="1">Belongs to the TolB family.</text>
</comment>
<organism evidence="2">
    <name type="scientific">hydrothermal vent metagenome</name>
    <dbReference type="NCBI Taxonomy" id="652676"/>
    <lineage>
        <taxon>unclassified sequences</taxon>
        <taxon>metagenomes</taxon>
        <taxon>ecological metagenomes</taxon>
    </lineage>
</organism>